<keyword evidence="4" id="KW-1185">Reference proteome</keyword>
<dbReference type="PANTHER" id="PTHR10672:SF3">
    <property type="entry name" value="PROTEIN HU-LI TAI SHAO"/>
    <property type="match status" value="1"/>
</dbReference>
<dbReference type="EC" id="4.1.-.-" evidence="3"/>
<evidence type="ECO:0000313" key="4">
    <source>
        <dbReference type="Proteomes" id="UP000264120"/>
    </source>
</evidence>
<dbReference type="Pfam" id="PF00596">
    <property type="entry name" value="Aldolase_II"/>
    <property type="match status" value="1"/>
</dbReference>
<comment type="similarity">
    <text evidence="1">Belongs to the aldolase class II family.</text>
</comment>
<protein>
    <submittedName>
        <fullName evidence="3">Decarboxylase NovR</fullName>
        <ecNumber evidence="3">4.1.-.-</ecNumber>
    </submittedName>
</protein>
<name>A0A347WBM5_9PROT</name>
<dbReference type="RefSeq" id="WP_118962797.1">
    <property type="nucleotide sequence ID" value="NZ_CP023036.1"/>
</dbReference>
<dbReference type="InterPro" id="IPR001303">
    <property type="entry name" value="Aldolase_II/adducin_N"/>
</dbReference>
<gene>
    <name evidence="3" type="primary">novR</name>
    <name evidence="3" type="ORF">CD178_01491</name>
</gene>
<evidence type="ECO:0000313" key="3">
    <source>
        <dbReference type="EMBL" id="AXY22268.1"/>
    </source>
</evidence>
<dbReference type="GO" id="GO:0005856">
    <property type="term" value="C:cytoskeleton"/>
    <property type="evidence" value="ECO:0007669"/>
    <property type="project" value="TreeGrafter"/>
</dbReference>
<evidence type="ECO:0000259" key="2">
    <source>
        <dbReference type="SMART" id="SM01007"/>
    </source>
</evidence>
<sequence>MNTRGADITPEHALRVDLAAAYRTVALEGGDDGVFNHFSAAVPGTEGEFLLKPFGPLFEEVTASGLIRVDLAGRIVAGQGMWEPTAFHIHARIHAGVPRARCVMHTHMPYATALTSLADMRILPITQSAMRFVGRVGYLEEYEGLVLDEDAALRLVAAHRDHDVVLMANHGVSVIGRDVAACLYDLHYLEIAARDQYLARTMGAPLRPVAPDVVARAVGQMVTERETSAAVHLAAMKRRLDRQLPGYAA</sequence>
<accession>A0A347WBM5</accession>
<dbReference type="InterPro" id="IPR051017">
    <property type="entry name" value="Aldolase-II_Adducin_sf"/>
</dbReference>
<dbReference type="EMBL" id="CP023036">
    <property type="protein sequence ID" value="AXY22268.1"/>
    <property type="molecule type" value="Genomic_DNA"/>
</dbReference>
<feature type="domain" description="Class II aldolase/adducin N-terminal" evidence="2">
    <location>
        <begin position="16"/>
        <end position="197"/>
    </location>
</feature>
<dbReference type="InterPro" id="IPR036409">
    <property type="entry name" value="Aldolase_II/adducin_N_sf"/>
</dbReference>
<dbReference type="GO" id="GO:0051015">
    <property type="term" value="F:actin filament binding"/>
    <property type="evidence" value="ECO:0007669"/>
    <property type="project" value="TreeGrafter"/>
</dbReference>
<dbReference type="GO" id="GO:0016829">
    <property type="term" value="F:lyase activity"/>
    <property type="evidence" value="ECO:0007669"/>
    <property type="project" value="UniProtKB-KW"/>
</dbReference>
<dbReference type="SUPFAM" id="SSF53639">
    <property type="entry name" value="AraD/HMP-PK domain-like"/>
    <property type="match status" value="1"/>
</dbReference>
<proteinExistence type="inferred from homology"/>
<reference evidence="3 4" key="1">
    <citation type="submission" date="2017-08" db="EMBL/GenBank/DDBJ databases">
        <title>Complete genome sequence of Gluconacetobacter saccharivorans CV1 isolated from Fermented Vinegar.</title>
        <authorList>
            <person name="Kim S.-Y."/>
        </authorList>
    </citation>
    <scope>NUCLEOTIDE SEQUENCE [LARGE SCALE GENOMIC DNA]</scope>
    <source>
        <strain evidence="3 4">CV1</strain>
    </source>
</reference>
<dbReference type="Gene3D" id="3.40.225.10">
    <property type="entry name" value="Class II aldolase/adducin N-terminal domain"/>
    <property type="match status" value="1"/>
</dbReference>
<dbReference type="Proteomes" id="UP000264120">
    <property type="component" value="Chromosome"/>
</dbReference>
<organism evidence="3 4">
    <name type="scientific">Komagataeibacter saccharivorans</name>
    <dbReference type="NCBI Taxonomy" id="265959"/>
    <lineage>
        <taxon>Bacteria</taxon>
        <taxon>Pseudomonadati</taxon>
        <taxon>Pseudomonadota</taxon>
        <taxon>Alphaproteobacteria</taxon>
        <taxon>Acetobacterales</taxon>
        <taxon>Acetobacteraceae</taxon>
        <taxon>Komagataeibacter</taxon>
    </lineage>
</organism>
<dbReference type="PANTHER" id="PTHR10672">
    <property type="entry name" value="ADDUCIN"/>
    <property type="match status" value="1"/>
</dbReference>
<evidence type="ECO:0000256" key="1">
    <source>
        <dbReference type="ARBA" id="ARBA00037961"/>
    </source>
</evidence>
<dbReference type="KEGG" id="ksc:CD178_01491"/>
<dbReference type="AlphaFoldDB" id="A0A347WBM5"/>
<keyword evidence="3" id="KW-0456">Lyase</keyword>
<dbReference type="OrthoDB" id="5291399at2"/>
<dbReference type="SMART" id="SM01007">
    <property type="entry name" value="Aldolase_II"/>
    <property type="match status" value="1"/>
</dbReference>